<sequence>MLHLADNGVQLPPHEPYEYFPLRLSVSNGTLFCHSTRRCRRRTKDPERIVSEEARRMAEMLADAVGYAASTNVSLGDTAFTIHTGDCPCFWRAKVPLGGDSLGRVGRSGSEDMTMSRGD</sequence>
<dbReference type="InParanoid" id="A0A0G4EVZ0"/>
<evidence type="ECO:0000313" key="2">
    <source>
        <dbReference type="Proteomes" id="UP000041254"/>
    </source>
</evidence>
<accession>A0A0G4EVZ0</accession>
<name>A0A0G4EVZ0_VITBC</name>
<dbReference type="Proteomes" id="UP000041254">
    <property type="component" value="Unassembled WGS sequence"/>
</dbReference>
<dbReference type="EMBL" id="CDMY01000325">
    <property type="protein sequence ID" value="CEM02377.1"/>
    <property type="molecule type" value="Genomic_DNA"/>
</dbReference>
<organism evidence="1 2">
    <name type="scientific">Vitrella brassicaformis (strain CCMP3155)</name>
    <dbReference type="NCBI Taxonomy" id="1169540"/>
    <lineage>
        <taxon>Eukaryota</taxon>
        <taxon>Sar</taxon>
        <taxon>Alveolata</taxon>
        <taxon>Colpodellida</taxon>
        <taxon>Vitrellaceae</taxon>
        <taxon>Vitrella</taxon>
    </lineage>
</organism>
<dbReference type="AlphaFoldDB" id="A0A0G4EVZ0"/>
<protein>
    <submittedName>
        <fullName evidence="1">Uncharacterized protein</fullName>
    </submittedName>
</protein>
<dbReference type="PhylomeDB" id="A0A0G4EVZ0"/>
<gene>
    <name evidence="1" type="ORF">Vbra_8336</name>
</gene>
<reference evidence="1 2" key="1">
    <citation type="submission" date="2014-11" db="EMBL/GenBank/DDBJ databases">
        <authorList>
            <person name="Zhu J."/>
            <person name="Qi W."/>
            <person name="Song R."/>
        </authorList>
    </citation>
    <scope>NUCLEOTIDE SEQUENCE [LARGE SCALE GENOMIC DNA]</scope>
</reference>
<evidence type="ECO:0000313" key="1">
    <source>
        <dbReference type="EMBL" id="CEM02377.1"/>
    </source>
</evidence>
<dbReference type="VEuPathDB" id="CryptoDB:Vbra_8336"/>
<keyword evidence="2" id="KW-1185">Reference proteome</keyword>
<proteinExistence type="predicted"/>